<name>A0A6A5X187_9PLEO</name>
<protein>
    <submittedName>
        <fullName evidence="2">Uncharacterized protein</fullName>
    </submittedName>
</protein>
<evidence type="ECO:0000313" key="2">
    <source>
        <dbReference type="EMBL" id="KAF2006541.1"/>
    </source>
</evidence>
<dbReference type="Proteomes" id="UP000799779">
    <property type="component" value="Unassembled WGS sequence"/>
</dbReference>
<keyword evidence="3" id="KW-1185">Reference proteome</keyword>
<proteinExistence type="predicted"/>
<feature type="compositionally biased region" description="Basic and acidic residues" evidence="1">
    <location>
        <begin position="1"/>
        <end position="25"/>
    </location>
</feature>
<sequence>MNAKRIREPVPEPDSKSTRVPEPKSRSTVPKPQSESAPQSGLLRRDRGQGEQQHAIKSLPRLAEETF</sequence>
<organism evidence="2 3">
    <name type="scientific">Amniculicola lignicola CBS 123094</name>
    <dbReference type="NCBI Taxonomy" id="1392246"/>
    <lineage>
        <taxon>Eukaryota</taxon>
        <taxon>Fungi</taxon>
        <taxon>Dikarya</taxon>
        <taxon>Ascomycota</taxon>
        <taxon>Pezizomycotina</taxon>
        <taxon>Dothideomycetes</taxon>
        <taxon>Pleosporomycetidae</taxon>
        <taxon>Pleosporales</taxon>
        <taxon>Amniculicolaceae</taxon>
        <taxon>Amniculicola</taxon>
    </lineage>
</organism>
<evidence type="ECO:0000313" key="3">
    <source>
        <dbReference type="Proteomes" id="UP000799779"/>
    </source>
</evidence>
<evidence type="ECO:0000256" key="1">
    <source>
        <dbReference type="SAM" id="MobiDB-lite"/>
    </source>
</evidence>
<reference evidence="2" key="1">
    <citation type="journal article" date="2020" name="Stud. Mycol.">
        <title>101 Dothideomycetes genomes: a test case for predicting lifestyles and emergence of pathogens.</title>
        <authorList>
            <person name="Haridas S."/>
            <person name="Albert R."/>
            <person name="Binder M."/>
            <person name="Bloem J."/>
            <person name="Labutti K."/>
            <person name="Salamov A."/>
            <person name="Andreopoulos B."/>
            <person name="Baker S."/>
            <person name="Barry K."/>
            <person name="Bills G."/>
            <person name="Bluhm B."/>
            <person name="Cannon C."/>
            <person name="Castanera R."/>
            <person name="Culley D."/>
            <person name="Daum C."/>
            <person name="Ezra D."/>
            <person name="Gonzalez J."/>
            <person name="Henrissat B."/>
            <person name="Kuo A."/>
            <person name="Liang C."/>
            <person name="Lipzen A."/>
            <person name="Lutzoni F."/>
            <person name="Magnuson J."/>
            <person name="Mondo S."/>
            <person name="Nolan M."/>
            <person name="Ohm R."/>
            <person name="Pangilinan J."/>
            <person name="Park H.-J."/>
            <person name="Ramirez L."/>
            <person name="Alfaro M."/>
            <person name="Sun H."/>
            <person name="Tritt A."/>
            <person name="Yoshinaga Y."/>
            <person name="Zwiers L.-H."/>
            <person name="Turgeon B."/>
            <person name="Goodwin S."/>
            <person name="Spatafora J."/>
            <person name="Crous P."/>
            <person name="Grigoriev I."/>
        </authorList>
    </citation>
    <scope>NUCLEOTIDE SEQUENCE</scope>
    <source>
        <strain evidence="2">CBS 123094</strain>
    </source>
</reference>
<gene>
    <name evidence="2" type="ORF">P154DRAFT_517607</name>
</gene>
<accession>A0A6A5X187</accession>
<feature type="region of interest" description="Disordered" evidence="1">
    <location>
        <begin position="1"/>
        <end position="67"/>
    </location>
</feature>
<dbReference type="EMBL" id="ML977559">
    <property type="protein sequence ID" value="KAF2006541.1"/>
    <property type="molecule type" value="Genomic_DNA"/>
</dbReference>
<feature type="compositionally biased region" description="Polar residues" evidence="1">
    <location>
        <begin position="26"/>
        <end position="39"/>
    </location>
</feature>
<dbReference type="AlphaFoldDB" id="A0A6A5X187"/>